<evidence type="ECO:0000313" key="8">
    <source>
        <dbReference type="Proteomes" id="UP000682892"/>
    </source>
</evidence>
<sequence>MALHSSNHSIFTFILIAGVLCVTTIHSVGASQKQKFCGPKLARALAELCDAYPTLSPPPMKRPSDAKGMTMNDYNAPDLTNFEDQSAINRVYNVVNLKDKPIWMKLFYSKHDPMALNDLDYVNEIIPDRFMLGKRRPGKGIVEECCRKGCTYEYLMLNYCA</sequence>
<dbReference type="SMART" id="SM00078">
    <property type="entry name" value="IlGF"/>
    <property type="match status" value="1"/>
</dbReference>
<dbReference type="SUPFAM" id="SSF56994">
    <property type="entry name" value="Insulin-like"/>
    <property type="match status" value="1"/>
</dbReference>
<dbReference type="OMA" id="CTYEYLM"/>
<reference evidence="7" key="3">
    <citation type="submission" date="2012-09" db="EMBL/GenBank/DDBJ databases">
        <authorList>
            <consortium name="VectorBase"/>
        </authorList>
    </citation>
    <scope>NUCLEOTIDE SEQUENCE</scope>
    <source>
        <strain evidence="7">Liverpool</strain>
    </source>
</reference>
<feature type="chain" id="PRO_5036478300" evidence="5">
    <location>
        <begin position="31"/>
        <end position="161"/>
    </location>
</feature>
<evidence type="ECO:0000256" key="5">
    <source>
        <dbReference type="SAM" id="SignalP"/>
    </source>
</evidence>
<reference evidence="7" key="1">
    <citation type="submission" date="2005-10" db="EMBL/GenBank/DDBJ databases">
        <authorList>
            <person name="Loftus B.J."/>
            <person name="Nene V.M."/>
            <person name="Hannick L.I."/>
            <person name="Bidwell S."/>
            <person name="Haas B."/>
            <person name="Amedeo P."/>
            <person name="Orvis J."/>
            <person name="Wortman J.R."/>
            <person name="White O.R."/>
            <person name="Salzberg S."/>
            <person name="Shumway M."/>
            <person name="Koo H."/>
            <person name="Zhao Y."/>
            <person name="Holmes M."/>
            <person name="Miller J."/>
            <person name="Schatz M."/>
            <person name="Pop M."/>
            <person name="Pai G."/>
            <person name="Utterback T."/>
            <person name="Rogers Y.-H."/>
            <person name="Kravitz S."/>
            <person name="Fraser C.M."/>
        </authorList>
    </citation>
    <scope>NUCLEOTIDE SEQUENCE</scope>
    <source>
        <strain evidence="7">Liverpool</strain>
    </source>
</reference>
<dbReference type="HOGENOM" id="CLU_1595880_0_0_1"/>
<dbReference type="AlphaFoldDB" id="A0A1S4EXA4"/>
<accession>A0A1S4EXA4</accession>
<dbReference type="EMBL" id="CH477204">
    <property type="protein sequence ID" value="EAT47986.1"/>
    <property type="molecule type" value="Genomic_DNA"/>
</dbReference>
<dbReference type="GO" id="GO:0005576">
    <property type="term" value="C:extracellular region"/>
    <property type="evidence" value="ECO:0007669"/>
    <property type="project" value="InterPro"/>
</dbReference>
<evidence type="ECO:0000259" key="6">
    <source>
        <dbReference type="SMART" id="SM00078"/>
    </source>
</evidence>
<evidence type="ECO:0000313" key="7">
    <source>
        <dbReference type="EMBL" id="EAT47986.1"/>
    </source>
</evidence>
<dbReference type="PANTHER" id="PTHR13647:SF4">
    <property type="entry name" value="INSULIN-LIKE PEPTIDE 1-RELATED"/>
    <property type="match status" value="1"/>
</dbReference>
<dbReference type="Gene3D" id="1.10.100.10">
    <property type="entry name" value="Insulin-like"/>
    <property type="match status" value="1"/>
</dbReference>
<proteinExistence type="predicted"/>
<keyword evidence="2" id="KW-0165">Cleavage on pair of basic residues</keyword>
<gene>
    <name evidence="7" type="ORF">AaeL_AAEL000932</name>
</gene>
<evidence type="ECO:0000256" key="1">
    <source>
        <dbReference type="ARBA" id="ARBA00011207"/>
    </source>
</evidence>
<dbReference type="OrthoDB" id="6330326at2759"/>
<dbReference type="Proteomes" id="UP000682892">
    <property type="component" value="Chromosome 3"/>
</dbReference>
<organism evidence="7 8">
    <name type="scientific">Aedes aegypti</name>
    <name type="common">Yellowfever mosquito</name>
    <name type="synonym">Culex aegypti</name>
    <dbReference type="NCBI Taxonomy" id="7159"/>
    <lineage>
        <taxon>Eukaryota</taxon>
        <taxon>Metazoa</taxon>
        <taxon>Ecdysozoa</taxon>
        <taxon>Arthropoda</taxon>
        <taxon>Hexapoda</taxon>
        <taxon>Insecta</taxon>
        <taxon>Pterygota</taxon>
        <taxon>Neoptera</taxon>
        <taxon>Endopterygota</taxon>
        <taxon>Diptera</taxon>
        <taxon>Nematocera</taxon>
        <taxon>Culicoidea</taxon>
        <taxon>Culicidae</taxon>
        <taxon>Culicinae</taxon>
        <taxon>Aedini</taxon>
        <taxon>Aedes</taxon>
        <taxon>Stegomyia</taxon>
    </lineage>
</organism>
<evidence type="ECO:0000256" key="2">
    <source>
        <dbReference type="ARBA" id="ARBA00022685"/>
    </source>
</evidence>
<comment type="subunit">
    <text evidence="1">Heterodimer of a B chain and an A chain linked by two disulfide bonds.</text>
</comment>
<evidence type="ECO:0000256" key="3">
    <source>
        <dbReference type="ARBA" id="ARBA00022729"/>
    </source>
</evidence>
<protein>
    <submittedName>
        <fullName evidence="7">AAEL000932-PA</fullName>
    </submittedName>
</protein>
<keyword evidence="3 5" id="KW-0732">Signal</keyword>
<feature type="domain" description="Insulin-like" evidence="6">
    <location>
        <begin position="34"/>
        <end position="160"/>
    </location>
</feature>
<reference evidence="7" key="2">
    <citation type="journal article" date="2007" name="Science">
        <title>Genome sequence of Aedes aegypti, a major arbovirus vector.</title>
        <authorList>
            <person name="Nene V."/>
            <person name="Wortman J.R."/>
            <person name="Lawson D."/>
            <person name="Haas B."/>
            <person name="Kodira C."/>
            <person name="Tu Z.J."/>
            <person name="Loftus B."/>
            <person name="Xi Z."/>
            <person name="Megy K."/>
            <person name="Grabherr M."/>
            <person name="Ren Q."/>
            <person name="Zdobnov E.M."/>
            <person name="Lobo N.F."/>
            <person name="Campbell K.S."/>
            <person name="Brown S.E."/>
            <person name="Bonaldo M.F."/>
            <person name="Zhu J."/>
            <person name="Sinkins S.P."/>
            <person name="Hogenkamp D.G."/>
            <person name="Amedeo P."/>
            <person name="Arensburger P."/>
            <person name="Atkinson P.W."/>
            <person name="Bidwell S."/>
            <person name="Biedler J."/>
            <person name="Birney E."/>
            <person name="Bruggner R.V."/>
            <person name="Costas J."/>
            <person name="Coy M.R."/>
            <person name="Crabtree J."/>
            <person name="Crawford M."/>
            <person name="Debruyn B."/>
            <person name="Decaprio D."/>
            <person name="Eiglmeier K."/>
            <person name="Eisenstadt E."/>
            <person name="El-Dorry H."/>
            <person name="Gelbart W.M."/>
            <person name="Gomes S.L."/>
            <person name="Hammond M."/>
            <person name="Hannick L.I."/>
            <person name="Hogan J.R."/>
            <person name="Holmes M.H."/>
            <person name="Jaffe D."/>
            <person name="Johnston J.S."/>
            <person name="Kennedy R.C."/>
            <person name="Koo H."/>
            <person name="Kravitz S."/>
            <person name="Kriventseva E.V."/>
            <person name="Kulp D."/>
            <person name="Labutti K."/>
            <person name="Lee E."/>
            <person name="Li S."/>
            <person name="Lovin D.D."/>
            <person name="Mao C."/>
            <person name="Mauceli E."/>
            <person name="Menck C.F."/>
            <person name="Miller J.R."/>
            <person name="Montgomery P."/>
            <person name="Mori A."/>
            <person name="Nascimento A.L."/>
            <person name="Naveira H.F."/>
            <person name="Nusbaum C."/>
            <person name="O'leary S."/>
            <person name="Orvis J."/>
            <person name="Pertea M."/>
            <person name="Quesneville H."/>
            <person name="Reidenbach K.R."/>
            <person name="Rogers Y.H."/>
            <person name="Roth C.W."/>
            <person name="Schneider J.R."/>
            <person name="Schatz M."/>
            <person name="Shumway M."/>
            <person name="Stanke M."/>
            <person name="Stinson E.O."/>
            <person name="Tubio J.M."/>
            <person name="Vanzee J.P."/>
            <person name="Verjovski-Almeida S."/>
            <person name="Werner D."/>
            <person name="White O."/>
            <person name="Wyder S."/>
            <person name="Zeng Q."/>
            <person name="Zhao Q."/>
            <person name="Zhao Y."/>
            <person name="Hill C.A."/>
            <person name="Raikhel A.S."/>
            <person name="Soares M.B."/>
            <person name="Knudson D.L."/>
            <person name="Lee N.H."/>
            <person name="Galagan J."/>
            <person name="Salzberg S.L."/>
            <person name="Paulsen I.T."/>
            <person name="Dimopoulos G."/>
            <person name="Collins F.H."/>
            <person name="Birren B."/>
            <person name="Fraser-Liggett C.M."/>
            <person name="Severson D.W."/>
        </authorList>
    </citation>
    <scope>NUCLEOTIDE SEQUENCE [LARGE SCALE GENOMIC DNA]</scope>
    <source>
        <strain evidence="7">Liverpool</strain>
    </source>
</reference>
<dbReference type="GO" id="GO:0005179">
    <property type="term" value="F:hormone activity"/>
    <property type="evidence" value="ECO:0007669"/>
    <property type="project" value="InterPro"/>
</dbReference>
<dbReference type="InterPro" id="IPR016179">
    <property type="entry name" value="Insulin-like"/>
</dbReference>
<keyword evidence="4" id="KW-1015">Disulfide bond</keyword>
<feature type="signal peptide" evidence="5">
    <location>
        <begin position="1"/>
        <end position="30"/>
    </location>
</feature>
<dbReference type="Pfam" id="PF00049">
    <property type="entry name" value="Insulin"/>
    <property type="match status" value="1"/>
</dbReference>
<dbReference type="PANTHER" id="PTHR13647">
    <property type="entry name" value="INSULIN-LIKE PEPTIDE 2-RELATED"/>
    <property type="match status" value="1"/>
</dbReference>
<dbReference type="KEGG" id="aag:5567486"/>
<dbReference type="InterPro" id="IPR036438">
    <property type="entry name" value="Insulin-like_sf"/>
</dbReference>
<dbReference type="CDD" id="cd00101">
    <property type="entry name" value="IlGF_like"/>
    <property type="match status" value="1"/>
</dbReference>
<name>A0A1S4EXA4_AEDAE</name>
<evidence type="ECO:0000256" key="4">
    <source>
        <dbReference type="ARBA" id="ARBA00023157"/>
    </source>
</evidence>